<feature type="compositionally biased region" description="Basic and acidic residues" evidence="8">
    <location>
        <begin position="50"/>
        <end position="65"/>
    </location>
</feature>
<reference evidence="9" key="1">
    <citation type="submission" date="2020-06" db="EMBL/GenBank/DDBJ databases">
        <title>Draft genome of Bugula neritina, a colonial animal packing powerful symbionts and potential medicines.</title>
        <authorList>
            <person name="Rayko M."/>
        </authorList>
    </citation>
    <scope>NUCLEOTIDE SEQUENCE [LARGE SCALE GENOMIC DNA]</scope>
    <source>
        <strain evidence="9">Kwan_BN1</strain>
    </source>
</reference>
<proteinExistence type="inferred from homology"/>
<dbReference type="EMBL" id="VXIV02001797">
    <property type="protein sequence ID" value="KAF6029669.1"/>
    <property type="molecule type" value="Genomic_DNA"/>
</dbReference>
<keyword evidence="4" id="KW-0963">Cytoplasm</keyword>
<evidence type="ECO:0000256" key="3">
    <source>
        <dbReference type="ARBA" id="ARBA00017206"/>
    </source>
</evidence>
<keyword evidence="10" id="KW-1185">Reference proteome</keyword>
<dbReference type="GO" id="GO:0031514">
    <property type="term" value="C:motile cilium"/>
    <property type="evidence" value="ECO:0007669"/>
    <property type="project" value="TreeGrafter"/>
</dbReference>
<gene>
    <name evidence="9" type="ORF">EB796_012000</name>
</gene>
<evidence type="ECO:0000256" key="7">
    <source>
        <dbReference type="ARBA" id="ARBA00023273"/>
    </source>
</evidence>
<accession>A0A7J7JTH4</accession>
<sequence>MASGRASVVGDGRRVPDEPPSYEDLFGPAKASPDKNVHATPSAPPLEEINLSKEDLSDEAAEPHCDNPPQLDSRPPSANLEALFQYIRSYKPESIKLKRKLKPFILDYIPAVTAPDLMIKVSRPDGRPEQLGFRVLDEPGSQSFDLENMKIDDENGKKKGGGGDMPKPTHAPSAGPHSAHQFDEDDDENGEQIEGTLFNNS</sequence>
<keyword evidence="5" id="KW-0969">Cilium</keyword>
<protein>
    <recommendedName>
        <fullName evidence="3">Intraflagellar transport protein 46 homolog</fullName>
    </recommendedName>
</protein>
<evidence type="ECO:0000256" key="8">
    <source>
        <dbReference type="SAM" id="MobiDB-lite"/>
    </source>
</evidence>
<evidence type="ECO:0000313" key="10">
    <source>
        <dbReference type="Proteomes" id="UP000593567"/>
    </source>
</evidence>
<evidence type="ECO:0000256" key="5">
    <source>
        <dbReference type="ARBA" id="ARBA00023069"/>
    </source>
</evidence>
<keyword evidence="6" id="KW-0206">Cytoskeleton</keyword>
<dbReference type="GO" id="GO:0042073">
    <property type="term" value="P:intraciliary transport"/>
    <property type="evidence" value="ECO:0007669"/>
    <property type="project" value="InterPro"/>
</dbReference>
<dbReference type="OrthoDB" id="2119217at2759"/>
<dbReference type="GO" id="GO:0030992">
    <property type="term" value="C:intraciliary transport particle B"/>
    <property type="evidence" value="ECO:0007669"/>
    <property type="project" value="TreeGrafter"/>
</dbReference>
<evidence type="ECO:0000256" key="1">
    <source>
        <dbReference type="ARBA" id="ARBA00004120"/>
    </source>
</evidence>
<evidence type="ECO:0000256" key="6">
    <source>
        <dbReference type="ARBA" id="ARBA00023212"/>
    </source>
</evidence>
<dbReference type="AlphaFoldDB" id="A0A7J7JTH4"/>
<feature type="compositionally biased region" description="Basic and acidic residues" evidence="8">
    <location>
        <begin position="147"/>
        <end position="157"/>
    </location>
</feature>
<comment type="similarity">
    <text evidence="2">Belongs to the IFT46 family.</text>
</comment>
<organism evidence="9 10">
    <name type="scientific">Bugula neritina</name>
    <name type="common">Brown bryozoan</name>
    <name type="synonym">Sertularia neritina</name>
    <dbReference type="NCBI Taxonomy" id="10212"/>
    <lineage>
        <taxon>Eukaryota</taxon>
        <taxon>Metazoa</taxon>
        <taxon>Spiralia</taxon>
        <taxon>Lophotrochozoa</taxon>
        <taxon>Bryozoa</taxon>
        <taxon>Gymnolaemata</taxon>
        <taxon>Cheilostomatida</taxon>
        <taxon>Flustrina</taxon>
        <taxon>Buguloidea</taxon>
        <taxon>Bugulidae</taxon>
        <taxon>Bugula</taxon>
    </lineage>
</organism>
<comment type="caution">
    <text evidence="9">The sequence shown here is derived from an EMBL/GenBank/DDBJ whole genome shotgun (WGS) entry which is preliminary data.</text>
</comment>
<dbReference type="PANTHER" id="PTHR13376:SF0">
    <property type="entry name" value="INTRAFLAGELLAR TRANSPORT PROTEIN 46 HOMOLOG"/>
    <property type="match status" value="1"/>
</dbReference>
<dbReference type="PANTHER" id="PTHR13376">
    <property type="entry name" value="INTRAFLAGELLAR TRANSPORT PROTEIN 46 HOMOLOG"/>
    <property type="match status" value="1"/>
</dbReference>
<name>A0A7J7JTH4_BUGNE</name>
<feature type="region of interest" description="Disordered" evidence="8">
    <location>
        <begin position="1"/>
        <end position="76"/>
    </location>
</feature>
<keyword evidence="7" id="KW-0966">Cell projection</keyword>
<dbReference type="GO" id="GO:0005815">
    <property type="term" value="C:microtubule organizing center"/>
    <property type="evidence" value="ECO:0007669"/>
    <property type="project" value="TreeGrafter"/>
</dbReference>
<dbReference type="Pfam" id="PF12317">
    <property type="entry name" value="IFT46_B_C"/>
    <property type="match status" value="1"/>
</dbReference>
<comment type="subcellular location">
    <subcellularLocation>
        <location evidence="1">Cytoplasm</location>
        <location evidence="1">Cytoskeleton</location>
        <location evidence="1">Cilium basal body</location>
    </subcellularLocation>
</comment>
<evidence type="ECO:0000313" key="9">
    <source>
        <dbReference type="EMBL" id="KAF6029669.1"/>
    </source>
</evidence>
<evidence type="ECO:0000256" key="4">
    <source>
        <dbReference type="ARBA" id="ARBA00022490"/>
    </source>
</evidence>
<dbReference type="GO" id="GO:0060271">
    <property type="term" value="P:cilium assembly"/>
    <property type="evidence" value="ECO:0007669"/>
    <property type="project" value="TreeGrafter"/>
</dbReference>
<dbReference type="InterPro" id="IPR022088">
    <property type="entry name" value="Intraflagellar_transp_cmplxB"/>
</dbReference>
<feature type="region of interest" description="Disordered" evidence="8">
    <location>
        <begin position="123"/>
        <end position="201"/>
    </location>
</feature>
<dbReference type="Proteomes" id="UP000593567">
    <property type="component" value="Unassembled WGS sequence"/>
</dbReference>
<evidence type="ECO:0000256" key="2">
    <source>
        <dbReference type="ARBA" id="ARBA00007700"/>
    </source>
</evidence>